<dbReference type="SMART" id="SM00066">
    <property type="entry name" value="GAL4"/>
    <property type="match status" value="1"/>
</dbReference>
<dbReference type="AlphaFoldDB" id="A0A067PS84"/>
<dbReference type="InterPro" id="IPR051615">
    <property type="entry name" value="Transcr_Regulatory_Elem"/>
</dbReference>
<evidence type="ECO:0000313" key="10">
    <source>
        <dbReference type="EMBL" id="KDQ54162.1"/>
    </source>
</evidence>
<keyword evidence="11" id="KW-1185">Reference proteome</keyword>
<keyword evidence="2" id="KW-0479">Metal-binding</keyword>
<feature type="compositionally biased region" description="Polar residues" evidence="8">
    <location>
        <begin position="360"/>
        <end position="372"/>
    </location>
</feature>
<dbReference type="SMART" id="SM00906">
    <property type="entry name" value="Fungal_trans"/>
    <property type="match status" value="1"/>
</dbReference>
<organism evidence="10 11">
    <name type="scientific">Jaapia argillacea MUCL 33604</name>
    <dbReference type="NCBI Taxonomy" id="933084"/>
    <lineage>
        <taxon>Eukaryota</taxon>
        <taxon>Fungi</taxon>
        <taxon>Dikarya</taxon>
        <taxon>Basidiomycota</taxon>
        <taxon>Agaricomycotina</taxon>
        <taxon>Agaricomycetes</taxon>
        <taxon>Agaricomycetidae</taxon>
        <taxon>Jaapiales</taxon>
        <taxon>Jaapiaceae</taxon>
        <taxon>Jaapia</taxon>
    </lineage>
</organism>
<protein>
    <recommendedName>
        <fullName evidence="9">Zn(2)-C6 fungal-type domain-containing protein</fullName>
    </recommendedName>
</protein>
<feature type="compositionally biased region" description="Low complexity" evidence="8">
    <location>
        <begin position="1152"/>
        <end position="1162"/>
    </location>
</feature>
<keyword evidence="5" id="KW-0238">DNA-binding</keyword>
<evidence type="ECO:0000256" key="6">
    <source>
        <dbReference type="ARBA" id="ARBA00023163"/>
    </source>
</evidence>
<dbReference type="InterPro" id="IPR001138">
    <property type="entry name" value="Zn2Cys6_DnaBD"/>
</dbReference>
<feature type="region of interest" description="Disordered" evidence="8">
    <location>
        <begin position="262"/>
        <end position="306"/>
    </location>
</feature>
<feature type="compositionally biased region" description="Low complexity" evidence="8">
    <location>
        <begin position="79"/>
        <end position="98"/>
    </location>
</feature>
<gene>
    <name evidence="10" type="ORF">JAAARDRAFT_38766</name>
</gene>
<dbReference type="HOGENOM" id="CLU_004748_0_0_1"/>
<dbReference type="GO" id="GO:0006351">
    <property type="term" value="P:DNA-templated transcription"/>
    <property type="evidence" value="ECO:0007669"/>
    <property type="project" value="InterPro"/>
</dbReference>
<dbReference type="PANTHER" id="PTHR31313">
    <property type="entry name" value="TY1 ENHANCER ACTIVATOR"/>
    <property type="match status" value="1"/>
</dbReference>
<dbReference type="PROSITE" id="PS00463">
    <property type="entry name" value="ZN2_CY6_FUNGAL_1"/>
    <property type="match status" value="1"/>
</dbReference>
<dbReference type="EMBL" id="KL197730">
    <property type="protein sequence ID" value="KDQ54162.1"/>
    <property type="molecule type" value="Genomic_DNA"/>
</dbReference>
<feature type="compositionally biased region" description="Polar residues" evidence="8">
    <location>
        <begin position="414"/>
        <end position="457"/>
    </location>
</feature>
<dbReference type="Gene3D" id="4.10.240.10">
    <property type="entry name" value="Zn(2)-C6 fungal-type DNA-binding domain"/>
    <property type="match status" value="1"/>
</dbReference>
<dbReference type="Pfam" id="PF04082">
    <property type="entry name" value="Fungal_trans"/>
    <property type="match status" value="1"/>
</dbReference>
<feature type="domain" description="Zn(2)-C6 fungal-type" evidence="9">
    <location>
        <begin position="168"/>
        <end position="200"/>
    </location>
</feature>
<comment type="subcellular location">
    <subcellularLocation>
        <location evidence="1">Nucleus</location>
    </subcellularLocation>
</comment>
<dbReference type="PROSITE" id="PS50048">
    <property type="entry name" value="ZN2_CY6_FUNGAL_2"/>
    <property type="match status" value="1"/>
</dbReference>
<dbReference type="GO" id="GO:0008270">
    <property type="term" value="F:zinc ion binding"/>
    <property type="evidence" value="ECO:0007669"/>
    <property type="project" value="InterPro"/>
</dbReference>
<keyword evidence="7" id="KW-0539">Nucleus</keyword>
<evidence type="ECO:0000256" key="8">
    <source>
        <dbReference type="SAM" id="MobiDB-lite"/>
    </source>
</evidence>
<name>A0A067PS84_9AGAM</name>
<dbReference type="InterPro" id="IPR036864">
    <property type="entry name" value="Zn2-C6_fun-type_DNA-bd_sf"/>
</dbReference>
<evidence type="ECO:0000256" key="1">
    <source>
        <dbReference type="ARBA" id="ARBA00004123"/>
    </source>
</evidence>
<reference evidence="11" key="1">
    <citation type="journal article" date="2014" name="Proc. Natl. Acad. Sci. U.S.A.">
        <title>Extensive sampling of basidiomycete genomes demonstrates inadequacy of the white-rot/brown-rot paradigm for wood decay fungi.</title>
        <authorList>
            <person name="Riley R."/>
            <person name="Salamov A.A."/>
            <person name="Brown D.W."/>
            <person name="Nagy L.G."/>
            <person name="Floudas D."/>
            <person name="Held B.W."/>
            <person name="Levasseur A."/>
            <person name="Lombard V."/>
            <person name="Morin E."/>
            <person name="Otillar R."/>
            <person name="Lindquist E.A."/>
            <person name="Sun H."/>
            <person name="LaButti K.M."/>
            <person name="Schmutz J."/>
            <person name="Jabbour D."/>
            <person name="Luo H."/>
            <person name="Baker S.E."/>
            <person name="Pisabarro A.G."/>
            <person name="Walton J.D."/>
            <person name="Blanchette R.A."/>
            <person name="Henrissat B."/>
            <person name="Martin F."/>
            <person name="Cullen D."/>
            <person name="Hibbett D.S."/>
            <person name="Grigoriev I.V."/>
        </authorList>
    </citation>
    <scope>NUCLEOTIDE SEQUENCE [LARGE SCALE GENOMIC DNA]</scope>
    <source>
        <strain evidence="11">MUCL 33604</strain>
    </source>
</reference>
<dbReference type="CDD" id="cd12148">
    <property type="entry name" value="fungal_TF_MHR"/>
    <property type="match status" value="1"/>
</dbReference>
<accession>A0A067PS84</accession>
<dbReference type="GO" id="GO:0005634">
    <property type="term" value="C:nucleus"/>
    <property type="evidence" value="ECO:0007669"/>
    <property type="project" value="UniProtKB-SubCell"/>
</dbReference>
<feature type="compositionally biased region" description="Acidic residues" evidence="8">
    <location>
        <begin position="468"/>
        <end position="478"/>
    </location>
</feature>
<feature type="compositionally biased region" description="Polar residues" evidence="8">
    <location>
        <begin position="60"/>
        <end position="69"/>
    </location>
</feature>
<feature type="compositionally biased region" description="Polar residues" evidence="8">
    <location>
        <begin position="1"/>
        <end position="14"/>
    </location>
</feature>
<evidence type="ECO:0000256" key="3">
    <source>
        <dbReference type="ARBA" id="ARBA00022833"/>
    </source>
</evidence>
<dbReference type="SUPFAM" id="SSF57701">
    <property type="entry name" value="Zn2/Cys6 DNA-binding domain"/>
    <property type="match status" value="1"/>
</dbReference>
<dbReference type="CDD" id="cd00067">
    <property type="entry name" value="GAL4"/>
    <property type="match status" value="1"/>
</dbReference>
<feature type="region of interest" description="Disordered" evidence="8">
    <location>
        <begin position="1096"/>
        <end position="1128"/>
    </location>
</feature>
<dbReference type="GO" id="GO:0000981">
    <property type="term" value="F:DNA-binding transcription factor activity, RNA polymerase II-specific"/>
    <property type="evidence" value="ECO:0007669"/>
    <property type="project" value="InterPro"/>
</dbReference>
<keyword evidence="4" id="KW-0805">Transcription regulation</keyword>
<evidence type="ECO:0000256" key="2">
    <source>
        <dbReference type="ARBA" id="ARBA00022723"/>
    </source>
</evidence>
<dbReference type="PANTHER" id="PTHR31313:SF78">
    <property type="entry name" value="TRANSCRIPTION FACTOR DOMAIN-CONTAINING PROTEIN"/>
    <property type="match status" value="1"/>
</dbReference>
<evidence type="ECO:0000313" key="11">
    <source>
        <dbReference type="Proteomes" id="UP000027265"/>
    </source>
</evidence>
<evidence type="ECO:0000259" key="9">
    <source>
        <dbReference type="PROSITE" id="PS50048"/>
    </source>
</evidence>
<feature type="region of interest" description="Disordered" evidence="8">
    <location>
        <begin position="325"/>
        <end position="478"/>
    </location>
</feature>
<feature type="region of interest" description="Disordered" evidence="8">
    <location>
        <begin position="1"/>
        <end position="106"/>
    </location>
</feature>
<feature type="compositionally biased region" description="Gly residues" evidence="8">
    <location>
        <begin position="1163"/>
        <end position="1172"/>
    </location>
</feature>
<evidence type="ECO:0000256" key="7">
    <source>
        <dbReference type="ARBA" id="ARBA00023242"/>
    </source>
</evidence>
<dbReference type="InterPro" id="IPR007219">
    <property type="entry name" value="XnlR_reg_dom"/>
</dbReference>
<keyword evidence="3" id="KW-0862">Zinc</keyword>
<feature type="region of interest" description="Disordered" evidence="8">
    <location>
        <begin position="1152"/>
        <end position="1178"/>
    </location>
</feature>
<sequence length="1195" mass="132781">MTHLNISQLSNNYYNDRDGRLKQPQHPYHLVPQPRPFAVKLEAEGSPILSPSPSPHFTFGNYTHSQNPPTYRFGSVPDSQSSSSQPSPTPFTFMSSQPWPASYGNNTPNSMHHYDLPALQDTRTMSFQDDYEDGDELSELPDSAVSAGPSGSGTRKDEKQVRRRSSKACDQCRKSKCKCERTASNEPCKNCVLLGTACTFLGPSRKRGPPKGYIDAIEARLHQTEALIGILLASNDGRARTLFEDLSQDALAREIINRVDNSAYGTKGRRHGPDAPAPGGRTRHVSSRPSPPVQSQPTTNGEQLDIDLRSTHPSNEWQDQVTAKMQAIAQSRSRHGHSSSLDDSSIRFAPSTKDDRSIRPVSSTSDLPSSADQLDPSMSRRQRRRLDSEFDKRHISPSPHRATSRSPRVRHSFPQGQGQLQPSNNNNSVLLGNRRSVTSLTDMGSHYSGSLSHNSHSPEGYGEGDGQSSEETEDEEELADAVGQLSLNEHEEVRYHSKVSGLHLLGVEERVDGRSEGGIWKFPSSRVWPPLPNSVTAKVEDEFISKLPEPAIQEHLLELYFAYVHPALPVLHKKAFLEDYGNLNNADSPQSPDDTRMSPFRRRRRSVPTLLLLTMFAVASRYSTADTPFPPSGSMWPAGDTYLEQAKAILDSSYASSRPSTCQALLLMGYREVGIGAMAQAWLYIGMAVRMAQDLGMHKSADRWQRTMGTLFSPIEMQERKRIWYACVIMDKYISTYIGRPLAIFDRDFDNGLPSEDEAEEFEDWKPHVTEPFAADHGDLAPPMIPPTAGRVITCFNASAKLSMILSRLVQTIYPIHPVSGRHHEAHLIEKEVDKWYFELPEHLRFDPASPKTPAPLPHILTLHMQYWCTVILLHRPFIRHLTDARHRSPVSDNQDEPDVRAISKKNYDMCVRAANHITSIVSVYLQNFCIKRCSVYLCYYIFTASIMHVTTLTIYPNDPQARMGLTKLVEALQKMEVVWPSASRARQLINGSKVWLDEASHPRAADYAYNRQKRPLENSDGDMDHPHLPSIESAMRHSFGSPSSEPFSLGVDLHSNDPAHMEYFAAFDRWAGEPTLSFPPSLSTAVLPQQYSTGLVDDHRGSSSASTHIGRPMNGNGNSHSNGHGGDSRYPQYWSDYSSFGQLGSPYTLPALPGLAPPNGHGPAGSGGPPGHAGAPVFLHDQFSIFNGIPSSNP</sequence>
<dbReference type="OrthoDB" id="2123952at2759"/>
<evidence type="ECO:0000256" key="5">
    <source>
        <dbReference type="ARBA" id="ARBA00023125"/>
    </source>
</evidence>
<evidence type="ECO:0000256" key="4">
    <source>
        <dbReference type="ARBA" id="ARBA00023015"/>
    </source>
</evidence>
<proteinExistence type="predicted"/>
<keyword evidence="6" id="KW-0804">Transcription</keyword>
<feature type="region of interest" description="Disordered" evidence="8">
    <location>
        <begin position="131"/>
        <end position="165"/>
    </location>
</feature>
<dbReference type="Pfam" id="PF00172">
    <property type="entry name" value="Zn_clus"/>
    <property type="match status" value="1"/>
</dbReference>
<dbReference type="GO" id="GO:0003677">
    <property type="term" value="F:DNA binding"/>
    <property type="evidence" value="ECO:0007669"/>
    <property type="project" value="UniProtKB-KW"/>
</dbReference>
<dbReference type="STRING" id="933084.A0A067PS84"/>
<dbReference type="Proteomes" id="UP000027265">
    <property type="component" value="Unassembled WGS sequence"/>
</dbReference>
<dbReference type="InParanoid" id="A0A067PS84"/>
<feature type="compositionally biased region" description="Basic and acidic residues" evidence="8">
    <location>
        <begin position="385"/>
        <end position="394"/>
    </location>
</feature>